<evidence type="ECO:0000313" key="2">
    <source>
        <dbReference type="EMBL" id="BAN89862.1"/>
    </source>
</evidence>
<feature type="domain" description="TFIIB-type" evidence="1">
    <location>
        <begin position="21"/>
        <end position="56"/>
    </location>
</feature>
<organism evidence="2 3">
    <name type="scientific">Aeropyrum camini SY1 = JCM 12091</name>
    <dbReference type="NCBI Taxonomy" id="1198449"/>
    <lineage>
        <taxon>Archaea</taxon>
        <taxon>Thermoproteota</taxon>
        <taxon>Thermoprotei</taxon>
        <taxon>Desulfurococcales</taxon>
        <taxon>Desulfurococcaceae</taxon>
        <taxon>Aeropyrum</taxon>
    </lineage>
</organism>
<dbReference type="Proteomes" id="UP000016887">
    <property type="component" value="Chromosome"/>
</dbReference>
<keyword evidence="3" id="KW-1185">Reference proteome</keyword>
<evidence type="ECO:0000259" key="1">
    <source>
        <dbReference type="Pfam" id="PF08271"/>
    </source>
</evidence>
<dbReference type="Gene3D" id="2.20.25.10">
    <property type="match status" value="1"/>
</dbReference>
<name>U3T8K7_9CREN</name>
<dbReference type="InterPro" id="IPR013137">
    <property type="entry name" value="Znf_TFIIB"/>
</dbReference>
<reference evidence="2 3" key="1">
    <citation type="journal article" date="2013" name="Appl. Environ. Microbiol.">
        <title>Variation of the Virus-Related Elements within Syntenic Genomes of the Hyperthermophilic Archaeon Aeropyrum.</title>
        <authorList>
            <person name="Daifuku T."/>
            <person name="Yoshida T."/>
            <person name="Kitamura T."/>
            <person name="Kawaichi S."/>
            <person name="Inoue T."/>
            <person name="Nomura K."/>
            <person name="Yoshida Y."/>
            <person name="Kuno S."/>
            <person name="Sako Y."/>
        </authorList>
    </citation>
    <scope>NUCLEOTIDE SEQUENCE [LARGE SCALE GENOMIC DNA]</scope>
    <source>
        <strain evidence="2 3">SY1</strain>
    </source>
</reference>
<dbReference type="eggNOG" id="arCOG05931">
    <property type="taxonomic scope" value="Archaea"/>
</dbReference>
<accession>U3T8K7</accession>
<dbReference type="AlphaFoldDB" id="U3T8K7"/>
<proteinExistence type="predicted"/>
<dbReference type="KEGG" id="acj:ACAM_0393"/>
<keyword evidence="2" id="KW-0648">Protein biosynthesis</keyword>
<gene>
    <name evidence="2" type="ORF">ACAM_0393</name>
</gene>
<protein>
    <submittedName>
        <fullName evidence="2">Transcription initiation factor TFIIB</fullName>
    </submittedName>
</protein>
<dbReference type="GO" id="GO:0003743">
    <property type="term" value="F:translation initiation factor activity"/>
    <property type="evidence" value="ECO:0007669"/>
    <property type="project" value="UniProtKB-KW"/>
</dbReference>
<evidence type="ECO:0000313" key="3">
    <source>
        <dbReference type="Proteomes" id="UP000016887"/>
    </source>
</evidence>
<keyword evidence="2" id="KW-0396">Initiation factor</keyword>
<dbReference type="Pfam" id="PF08271">
    <property type="entry name" value="Zn_Ribbon_TF"/>
    <property type="match status" value="1"/>
</dbReference>
<dbReference type="EMBL" id="AP012489">
    <property type="protein sequence ID" value="BAN89862.1"/>
    <property type="molecule type" value="Genomic_DNA"/>
</dbReference>
<sequence>MGSAYIALMGAGLMDTVPGSCSYCGSTMLVTLHMEGTIVCSSCGAVLAENLIDDSPPPPANKGEELAGPPIRRSRLPRGVRRAYRRALTRGHVVAGGRSMAYTDLKALRLASADEAMAAILSRLSSIPGLARRRPRVAVGIAIYISHRLRGRSKIAALRSAARSSGASLTALERAEKAYRREIESIIWDMAWAPGHGGERV</sequence>
<dbReference type="SUPFAM" id="SSF57783">
    <property type="entry name" value="Zinc beta-ribbon"/>
    <property type="match status" value="1"/>
</dbReference>
<dbReference type="STRING" id="1198449.ACAM_0393"/>